<comment type="similarity">
    <text evidence="2">Belongs to the metallo-beta-lactamase superfamily.</text>
</comment>
<dbReference type="PANTHER" id="PTHR42978:SF2">
    <property type="entry name" value="102 KBASES UNSTABLE REGION: FROM 1 TO 119443"/>
    <property type="match status" value="1"/>
</dbReference>
<dbReference type="Proteomes" id="UP000024332">
    <property type="component" value="Unassembled WGS sequence"/>
</dbReference>
<sequence>MIKSIRIMKVGDHGEVPGPEVFWMREFNSWVKLSFFSFLVNTDDGYLLINTGLPDDLYLRNKFLKEWAGERCRFGFKEEEKVENQLKQIGLSTDDISRVLITPVQDYTIGRINLFNNSKLYFSERGWFEDVVNPRQSPFLNRDIYLPRYVRENLFENAWNRIELIKDGQLLDGLHVKWTGCHHRSSMSIIAEIKGKRICITDSAFVKRNLEENLPIGIAEDIYECINAYAYLKDNCYTIIPAYDSENPTGELKVE</sequence>
<evidence type="ECO:0000256" key="1">
    <source>
        <dbReference type="ARBA" id="ARBA00001947"/>
    </source>
</evidence>
<proteinExistence type="inferred from homology"/>
<dbReference type="Gene3D" id="3.60.15.10">
    <property type="entry name" value="Ribonuclease Z/Hydroxyacylglutathione hydrolase-like"/>
    <property type="match status" value="1"/>
</dbReference>
<dbReference type="GO" id="GO:0046872">
    <property type="term" value="F:metal ion binding"/>
    <property type="evidence" value="ECO:0007669"/>
    <property type="project" value="UniProtKB-KW"/>
</dbReference>
<evidence type="ECO:0000313" key="7">
    <source>
        <dbReference type="Proteomes" id="UP000024332"/>
    </source>
</evidence>
<dbReference type="RefSeq" id="WP_048098604.1">
    <property type="nucleotide sequence ID" value="NZ_JFZT01000015.1"/>
</dbReference>
<evidence type="ECO:0000313" key="6">
    <source>
        <dbReference type="EMBL" id="EZQ11363.1"/>
    </source>
</evidence>
<evidence type="ECO:0000256" key="3">
    <source>
        <dbReference type="ARBA" id="ARBA00022723"/>
    </source>
</evidence>
<dbReference type="EMBL" id="JFZT01000015">
    <property type="protein sequence ID" value="EZQ11363.1"/>
    <property type="molecule type" value="Genomic_DNA"/>
</dbReference>
<organism evidence="6 7">
    <name type="scientific">Candidatus Acidianus copahuensis</name>
    <dbReference type="NCBI Taxonomy" id="1160895"/>
    <lineage>
        <taxon>Archaea</taxon>
        <taxon>Thermoproteota</taxon>
        <taxon>Thermoprotei</taxon>
        <taxon>Sulfolobales</taxon>
        <taxon>Sulfolobaceae</taxon>
        <taxon>Acidianus</taxon>
    </lineage>
</organism>
<dbReference type="OrthoDB" id="56266at2157"/>
<reference evidence="6 7" key="1">
    <citation type="submission" date="2014-03" db="EMBL/GenBank/DDBJ databases">
        <title>Draft genome sequence of the novel thermoacidophilic archaea Acidianus copahuensis ALE1 strain, isolated from Copahue volcanic area in Neuquen Argentina.</title>
        <authorList>
            <person name="Urbieta M.S."/>
            <person name="Rascovan N."/>
            <person name="Castro C."/>
            <person name="Revale S."/>
            <person name="Giaveno M.A."/>
            <person name="Vazquez M.P."/>
            <person name="Donati E.R."/>
        </authorList>
    </citation>
    <scope>NUCLEOTIDE SEQUENCE [LARGE SCALE GENOMIC DNA]</scope>
    <source>
        <strain evidence="6 7">ALE1</strain>
    </source>
</reference>
<name>A0A031LW34_9CREN</name>
<comment type="cofactor">
    <cofactor evidence="1">
        <name>Zn(2+)</name>
        <dbReference type="ChEBI" id="CHEBI:29105"/>
    </cofactor>
</comment>
<dbReference type="InterPro" id="IPR051013">
    <property type="entry name" value="MBL_superfamily_lactonases"/>
</dbReference>
<evidence type="ECO:0000256" key="4">
    <source>
        <dbReference type="ARBA" id="ARBA00022801"/>
    </source>
</evidence>
<dbReference type="InterPro" id="IPR036866">
    <property type="entry name" value="RibonucZ/Hydroxyglut_hydro"/>
</dbReference>
<evidence type="ECO:0000256" key="2">
    <source>
        <dbReference type="ARBA" id="ARBA00007749"/>
    </source>
</evidence>
<accession>A0A031LW34</accession>
<gene>
    <name evidence="6" type="ORF">CM19_01340</name>
</gene>
<comment type="caution">
    <text evidence="6">The sequence shown here is derived from an EMBL/GenBank/DDBJ whole genome shotgun (WGS) entry which is preliminary data.</text>
</comment>
<dbReference type="SUPFAM" id="SSF56281">
    <property type="entry name" value="Metallo-hydrolase/oxidoreductase"/>
    <property type="match status" value="1"/>
</dbReference>
<dbReference type="PANTHER" id="PTHR42978">
    <property type="entry name" value="QUORUM-QUENCHING LACTONASE YTNP-RELATED-RELATED"/>
    <property type="match status" value="1"/>
</dbReference>
<evidence type="ECO:0000256" key="5">
    <source>
        <dbReference type="ARBA" id="ARBA00022833"/>
    </source>
</evidence>
<keyword evidence="5" id="KW-0862">Zinc</keyword>
<dbReference type="GO" id="GO:0016787">
    <property type="term" value="F:hydrolase activity"/>
    <property type="evidence" value="ECO:0007669"/>
    <property type="project" value="UniProtKB-KW"/>
</dbReference>
<protein>
    <submittedName>
        <fullName evidence="6">Zn-dependent hydrolase</fullName>
    </submittedName>
</protein>
<keyword evidence="3" id="KW-0479">Metal-binding</keyword>
<dbReference type="STRING" id="1160895.CM19_01340"/>
<keyword evidence="4 6" id="KW-0378">Hydrolase</keyword>
<keyword evidence="7" id="KW-1185">Reference proteome</keyword>
<dbReference type="AlphaFoldDB" id="A0A031LW34"/>